<gene>
    <name evidence="1" type="ORF">R3P38DRAFT_2951325</name>
</gene>
<protein>
    <submittedName>
        <fullName evidence="1">F-box domain-containing protein</fullName>
    </submittedName>
</protein>
<organism evidence="1 2">
    <name type="scientific">Favolaschia claudopus</name>
    <dbReference type="NCBI Taxonomy" id="2862362"/>
    <lineage>
        <taxon>Eukaryota</taxon>
        <taxon>Fungi</taxon>
        <taxon>Dikarya</taxon>
        <taxon>Basidiomycota</taxon>
        <taxon>Agaricomycotina</taxon>
        <taxon>Agaricomycetes</taxon>
        <taxon>Agaricomycetidae</taxon>
        <taxon>Agaricales</taxon>
        <taxon>Marasmiineae</taxon>
        <taxon>Mycenaceae</taxon>
        <taxon>Favolaschia</taxon>
    </lineage>
</organism>
<reference evidence="1 2" key="1">
    <citation type="journal article" date="2024" name="J Genomics">
        <title>Draft genome sequencing and assembly of Favolaschia claudopus CIRM-BRFM 2984 isolated from oak limbs.</title>
        <authorList>
            <person name="Navarro D."/>
            <person name="Drula E."/>
            <person name="Chaduli D."/>
            <person name="Cazenave R."/>
            <person name="Ahrendt S."/>
            <person name="Wang J."/>
            <person name="Lipzen A."/>
            <person name="Daum C."/>
            <person name="Barry K."/>
            <person name="Grigoriev I.V."/>
            <person name="Favel A."/>
            <person name="Rosso M.N."/>
            <person name="Martin F."/>
        </authorList>
    </citation>
    <scope>NUCLEOTIDE SEQUENCE [LARGE SCALE GENOMIC DNA]</scope>
    <source>
        <strain evidence="1 2">CIRM-BRFM 2984</strain>
    </source>
</reference>
<dbReference type="EMBL" id="JAWWNJ010000034">
    <property type="protein sequence ID" value="KAK7024816.1"/>
    <property type="molecule type" value="Genomic_DNA"/>
</dbReference>
<evidence type="ECO:0000313" key="1">
    <source>
        <dbReference type="EMBL" id="KAK7024816.1"/>
    </source>
</evidence>
<keyword evidence="2" id="KW-1185">Reference proteome</keyword>
<name>A0AAW0BDR4_9AGAR</name>
<dbReference type="AlphaFoldDB" id="A0AAW0BDR4"/>
<accession>A0AAW0BDR4</accession>
<comment type="caution">
    <text evidence="1">The sequence shown here is derived from an EMBL/GenBank/DDBJ whole genome shotgun (WGS) entry which is preliminary data.</text>
</comment>
<dbReference type="Proteomes" id="UP001362999">
    <property type="component" value="Unassembled WGS sequence"/>
</dbReference>
<proteinExistence type="predicted"/>
<sequence>MLPDEIISEILSPALKVSDKLFSDTSDVSPFAKYSVSSSAYLLVCKDWLRVATPLLYHVVVLRSKSQANALEKVFETNPEFGLFIKKLRIEGGYGPAMLTILKACPNVKDLFISFSIWASDSTAGLCKGLPLLNPKRVILHDPQSDTRSLKNKHLDALIKTFNSCIKSWDSLEIFSFPYGSGMRFRSSWIERVNTLVESLHSSSVRTVQLTSGIWNPLPVFLRSLSDIPSLESIELKELLHPNVVPFIDAYPNLKALARYTLRKNPYLQELVPTDAGRHTTPDIAPSLNPAFIPMSSASEEIRKFIWQRVLFFAMHVQDRRDSSWAIPAHFSPLSILRVSKLFNDLALPYLYDLLRITVRNAPLIAAQLERRPELGTHIRTIFMPERTVPQKAMRTIVSCASKLRFFLPSTSENMMGDGMDLGVFTALASTAGSTLEELRGLDVTVKVDDSEWPSNADGLNSLHTIRTRSIGGQSCILNVLMRFRLDALRTLIMAEYTSSIIPLLDFIEVHGGKLSHLTVQRCNLESIGKPTIIDYCPNLIELEFHGEYDARQVTPRVKHKSLTKIVASALPSTMTELQTHMLPALQEIQLRKFRWPTNEHGIDKSKCVAIAEALLAERGIKMADSKGRYWAPRIKSTRGRNT</sequence>
<evidence type="ECO:0000313" key="2">
    <source>
        <dbReference type="Proteomes" id="UP001362999"/>
    </source>
</evidence>